<name>A0ABW4FMB7_9PSEU</name>
<protein>
    <recommendedName>
        <fullName evidence="4">Antitoxin protein of toxin-antitoxin system</fullName>
    </recommendedName>
</protein>
<evidence type="ECO:0000313" key="2">
    <source>
        <dbReference type="EMBL" id="MFD1531044.1"/>
    </source>
</evidence>
<evidence type="ECO:0008006" key="4">
    <source>
        <dbReference type="Google" id="ProtNLM"/>
    </source>
</evidence>
<evidence type="ECO:0000256" key="1">
    <source>
        <dbReference type="SAM" id="MobiDB-lite"/>
    </source>
</evidence>
<reference evidence="3" key="1">
    <citation type="journal article" date="2019" name="Int. J. Syst. Evol. Microbiol.">
        <title>The Global Catalogue of Microorganisms (GCM) 10K type strain sequencing project: providing services to taxonomists for standard genome sequencing and annotation.</title>
        <authorList>
            <consortium name="The Broad Institute Genomics Platform"/>
            <consortium name="The Broad Institute Genome Sequencing Center for Infectious Disease"/>
            <person name="Wu L."/>
            <person name="Ma J."/>
        </authorList>
    </citation>
    <scope>NUCLEOTIDE SEQUENCE [LARGE SCALE GENOMIC DNA]</scope>
    <source>
        <strain evidence="3">JCM 12165</strain>
    </source>
</reference>
<dbReference type="RefSeq" id="WP_343971263.1">
    <property type="nucleotide sequence ID" value="NZ_BAAAJG010000002.1"/>
</dbReference>
<accession>A0ABW4FMB7</accession>
<organism evidence="2 3">
    <name type="scientific">Pseudonocardia aurantiaca</name>
    <dbReference type="NCBI Taxonomy" id="75290"/>
    <lineage>
        <taxon>Bacteria</taxon>
        <taxon>Bacillati</taxon>
        <taxon>Actinomycetota</taxon>
        <taxon>Actinomycetes</taxon>
        <taxon>Pseudonocardiales</taxon>
        <taxon>Pseudonocardiaceae</taxon>
        <taxon>Pseudonocardia</taxon>
    </lineage>
</organism>
<feature type="compositionally biased region" description="Low complexity" evidence="1">
    <location>
        <begin position="104"/>
        <end position="120"/>
    </location>
</feature>
<keyword evidence="3" id="KW-1185">Reference proteome</keyword>
<feature type="region of interest" description="Disordered" evidence="1">
    <location>
        <begin position="69"/>
        <end position="120"/>
    </location>
</feature>
<dbReference type="EMBL" id="JBHUCP010000009">
    <property type="protein sequence ID" value="MFD1531044.1"/>
    <property type="molecule type" value="Genomic_DNA"/>
</dbReference>
<comment type="caution">
    <text evidence="2">The sequence shown here is derived from an EMBL/GenBank/DDBJ whole genome shotgun (WGS) entry which is preliminary data.</text>
</comment>
<proteinExistence type="predicted"/>
<sequence length="120" mass="12209">MGLTEKAKALTDTALQKAEELSATAREKAPEVIDKAADVTVKAVDATASGIDRATGGRFHDKLEGAAAKLDGSLDRPRSHYGTSGLVDPEPSTATPKTTPPTRPTAGGTTGATGPDTPKP</sequence>
<gene>
    <name evidence="2" type="ORF">ACFSCY_16520</name>
</gene>
<evidence type="ECO:0000313" key="3">
    <source>
        <dbReference type="Proteomes" id="UP001597145"/>
    </source>
</evidence>
<dbReference type="Proteomes" id="UP001597145">
    <property type="component" value="Unassembled WGS sequence"/>
</dbReference>